<dbReference type="InterPro" id="IPR046668">
    <property type="entry name" value="DUF6538"/>
</dbReference>
<dbReference type="CDD" id="cd01184">
    <property type="entry name" value="INT_C_like_1"/>
    <property type="match status" value="1"/>
</dbReference>
<dbReference type="InterPro" id="IPR013762">
    <property type="entry name" value="Integrase-like_cat_sf"/>
</dbReference>
<evidence type="ECO:0000259" key="6">
    <source>
        <dbReference type="PROSITE" id="PS51898"/>
    </source>
</evidence>
<name>A0A855ISD6_9VIBR</name>
<reference evidence="9" key="1">
    <citation type="submission" date="2016-07" db="EMBL/GenBank/DDBJ databases">
        <title>Nontailed viruses are major unrecognized killers of bacteria in the ocean.</title>
        <authorList>
            <person name="Kauffman K."/>
            <person name="Hussain F."/>
            <person name="Yang J."/>
            <person name="Arevalo P."/>
            <person name="Brown J."/>
            <person name="Cutler M."/>
            <person name="Kelly L."/>
            <person name="Polz M.F."/>
        </authorList>
    </citation>
    <scope>NUCLEOTIDE SEQUENCE [LARGE SCALE GENOMIC DNA]</scope>
    <source>
        <strain evidence="9">10N.261.48.A1</strain>
    </source>
</reference>
<dbReference type="RefSeq" id="WP_102554954.1">
    <property type="nucleotide sequence ID" value="NZ_MCZJ01000013.1"/>
</dbReference>
<dbReference type="SUPFAM" id="SSF56349">
    <property type="entry name" value="DNA breaking-rejoining enzymes"/>
    <property type="match status" value="1"/>
</dbReference>
<evidence type="ECO:0008006" key="10">
    <source>
        <dbReference type="Google" id="ProtNLM"/>
    </source>
</evidence>
<dbReference type="Gene3D" id="1.10.150.130">
    <property type="match status" value="1"/>
</dbReference>
<keyword evidence="3 5" id="KW-0238">DNA-binding</keyword>
<comment type="similarity">
    <text evidence="1">Belongs to the 'phage' integrase family.</text>
</comment>
<dbReference type="InterPro" id="IPR044068">
    <property type="entry name" value="CB"/>
</dbReference>
<dbReference type="GO" id="GO:0006310">
    <property type="term" value="P:DNA recombination"/>
    <property type="evidence" value="ECO:0007669"/>
    <property type="project" value="UniProtKB-KW"/>
</dbReference>
<dbReference type="PROSITE" id="PS51898">
    <property type="entry name" value="TYR_RECOMBINASE"/>
    <property type="match status" value="1"/>
</dbReference>
<dbReference type="Proteomes" id="UP000235554">
    <property type="component" value="Unassembled WGS sequence"/>
</dbReference>
<evidence type="ECO:0000256" key="1">
    <source>
        <dbReference type="ARBA" id="ARBA00008857"/>
    </source>
</evidence>
<keyword evidence="4" id="KW-0233">DNA recombination</keyword>
<organism evidence="8 9">
    <name type="scientific">Vibrio lentus</name>
    <dbReference type="NCBI Taxonomy" id="136468"/>
    <lineage>
        <taxon>Bacteria</taxon>
        <taxon>Pseudomonadati</taxon>
        <taxon>Pseudomonadota</taxon>
        <taxon>Gammaproteobacteria</taxon>
        <taxon>Vibrionales</taxon>
        <taxon>Vibrionaceae</taxon>
        <taxon>Vibrio</taxon>
    </lineage>
</organism>
<dbReference type="InterPro" id="IPR010998">
    <property type="entry name" value="Integrase_recombinase_N"/>
</dbReference>
<dbReference type="PANTHER" id="PTHR30349">
    <property type="entry name" value="PHAGE INTEGRASE-RELATED"/>
    <property type="match status" value="1"/>
</dbReference>
<evidence type="ECO:0000259" key="7">
    <source>
        <dbReference type="PROSITE" id="PS51900"/>
    </source>
</evidence>
<dbReference type="Pfam" id="PF00589">
    <property type="entry name" value="Phage_integrase"/>
    <property type="match status" value="1"/>
</dbReference>
<accession>A0A855ISD6</accession>
<evidence type="ECO:0000313" key="9">
    <source>
        <dbReference type="Proteomes" id="UP000235554"/>
    </source>
</evidence>
<sequence length="632" mass="72879">MRYLSRHKNGNWYFRYQIPLRFRHLFGDKSEVKRSLGQVDKKTAYLYCLKYQLAVKERMAHINTGNVTIEFDPYVVDSFIDTTARLGRDRINESLSALANDERLVKALKLNQLSNSLDDEASQSRFSVDTEKNKSTALGRLLRRVYPDDSRSDEMVAKVFNEMGFSPLAKESPEYDVYREGIRVVFQQLVNARKAIENLDFDHARSIASMLEESALAEDKALQVNNDAKETPLSGAQGKPNVSVDSDKLEEIKALIIERDAKPIVDGQLVLGDFIEVKKSQRCSRLEGKKAKNSDFKEVNAYSHAFKVVHEIMGKTDINDIDIMDVERAKSDLRSYPCLPSSAVKKGKFDGMTAAEIIKRNENEWQYKKISEKTVGRYLQRVSTIYKWAMKYRGVQSNPFEGVGDRRTTDDVENVNPFNEKDLIEIFSFKSFKELSLGQNPQTKKKLYYQYWFCLIAIATGARPTEIAQLQISDIREENGIKYVDINDEEETKRLKNETAKRRVPIHSKLFELGFDSFVEGRVSSEFLFDELEETESTSRYDTVYSWFSYNFTDKMKLKEQNKSFYSFRHWLVDAFKQKGVADHVCGALVGHIDNNITYGNYGSKMNLPFLKEQIDQVDLDDVLRYVKLFGS</sequence>
<comment type="caution">
    <text evidence="8">The sequence shown here is derived from an EMBL/GenBank/DDBJ whole genome shotgun (WGS) entry which is preliminary data.</text>
</comment>
<dbReference type="GO" id="GO:0003677">
    <property type="term" value="F:DNA binding"/>
    <property type="evidence" value="ECO:0007669"/>
    <property type="project" value="UniProtKB-UniRule"/>
</dbReference>
<evidence type="ECO:0000256" key="4">
    <source>
        <dbReference type="ARBA" id="ARBA00023172"/>
    </source>
</evidence>
<dbReference type="PANTHER" id="PTHR30349:SF41">
    <property type="entry name" value="INTEGRASE_RECOMBINASE PROTEIN MJ0367-RELATED"/>
    <property type="match status" value="1"/>
</dbReference>
<dbReference type="Gene3D" id="1.10.443.10">
    <property type="entry name" value="Intergrase catalytic core"/>
    <property type="match status" value="1"/>
</dbReference>
<proteinExistence type="inferred from homology"/>
<dbReference type="InterPro" id="IPR002104">
    <property type="entry name" value="Integrase_catalytic"/>
</dbReference>
<evidence type="ECO:0000256" key="2">
    <source>
        <dbReference type="ARBA" id="ARBA00022908"/>
    </source>
</evidence>
<keyword evidence="2" id="KW-0229">DNA integration</keyword>
<evidence type="ECO:0000313" key="8">
    <source>
        <dbReference type="EMBL" id="PMM59469.1"/>
    </source>
</evidence>
<dbReference type="InterPro" id="IPR050090">
    <property type="entry name" value="Tyrosine_recombinase_XerCD"/>
</dbReference>
<dbReference type="GO" id="GO:0015074">
    <property type="term" value="P:DNA integration"/>
    <property type="evidence" value="ECO:0007669"/>
    <property type="project" value="UniProtKB-KW"/>
</dbReference>
<dbReference type="PROSITE" id="PS51900">
    <property type="entry name" value="CB"/>
    <property type="match status" value="1"/>
</dbReference>
<feature type="domain" description="Tyr recombinase" evidence="6">
    <location>
        <begin position="419"/>
        <end position="616"/>
    </location>
</feature>
<dbReference type="InterPro" id="IPR011010">
    <property type="entry name" value="DNA_brk_join_enz"/>
</dbReference>
<protein>
    <recommendedName>
        <fullName evidence="10">Tyr recombinase domain-containing protein</fullName>
    </recommendedName>
</protein>
<dbReference type="EMBL" id="MCZJ01000013">
    <property type="protein sequence ID" value="PMM59469.1"/>
    <property type="molecule type" value="Genomic_DNA"/>
</dbReference>
<gene>
    <name evidence="8" type="ORF">BCT50_08565</name>
</gene>
<dbReference type="Pfam" id="PF20172">
    <property type="entry name" value="DUF6538"/>
    <property type="match status" value="1"/>
</dbReference>
<feature type="domain" description="Core-binding (CB)" evidence="7">
    <location>
        <begin position="287"/>
        <end position="390"/>
    </location>
</feature>
<evidence type="ECO:0000256" key="5">
    <source>
        <dbReference type="PROSITE-ProRule" id="PRU01248"/>
    </source>
</evidence>
<dbReference type="AlphaFoldDB" id="A0A855ISD6"/>
<evidence type="ECO:0000256" key="3">
    <source>
        <dbReference type="ARBA" id="ARBA00023125"/>
    </source>
</evidence>